<feature type="transmembrane region" description="Helical" evidence="4">
    <location>
        <begin position="271"/>
        <end position="294"/>
    </location>
</feature>
<name>A0ABS6XDQ7_9BACT</name>
<dbReference type="PANTHER" id="PTHR43630">
    <property type="entry name" value="POLY-BETA-1,6-N-ACETYL-D-GLUCOSAMINE SYNTHASE"/>
    <property type="match status" value="1"/>
</dbReference>
<keyword evidence="2 6" id="KW-0328">Glycosyltransferase</keyword>
<evidence type="ECO:0000256" key="1">
    <source>
        <dbReference type="ARBA" id="ARBA00006739"/>
    </source>
</evidence>
<dbReference type="Gene3D" id="3.90.550.10">
    <property type="entry name" value="Spore Coat Polysaccharide Biosynthesis Protein SpsA, Chain A"/>
    <property type="match status" value="1"/>
</dbReference>
<keyword evidence="4" id="KW-0472">Membrane</keyword>
<feature type="transmembrane region" description="Helical" evidence="4">
    <location>
        <begin position="6"/>
        <end position="24"/>
    </location>
</feature>
<comment type="caution">
    <text evidence="6">The sequence shown here is derived from an EMBL/GenBank/DDBJ whole genome shotgun (WGS) entry which is preliminary data.</text>
</comment>
<proteinExistence type="inferred from homology"/>
<dbReference type="GO" id="GO:0016757">
    <property type="term" value="F:glycosyltransferase activity"/>
    <property type="evidence" value="ECO:0007669"/>
    <property type="project" value="UniProtKB-KW"/>
</dbReference>
<keyword evidence="3 6" id="KW-0808">Transferase</keyword>
<reference evidence="6 7" key="1">
    <citation type="submission" date="2021-07" db="EMBL/GenBank/DDBJ databases">
        <authorList>
            <person name="Kim M.K."/>
        </authorList>
    </citation>
    <scope>NUCLEOTIDE SEQUENCE [LARGE SCALE GENOMIC DNA]</scope>
    <source>
        <strain evidence="6 7">HLY7-15</strain>
    </source>
</reference>
<dbReference type="SUPFAM" id="SSF53448">
    <property type="entry name" value="Nucleotide-diphospho-sugar transferases"/>
    <property type="match status" value="1"/>
</dbReference>
<feature type="domain" description="Glycosyltransferase 2-like" evidence="5">
    <location>
        <begin position="40"/>
        <end position="209"/>
    </location>
</feature>
<dbReference type="Pfam" id="PF00535">
    <property type="entry name" value="Glycos_transf_2"/>
    <property type="match status" value="1"/>
</dbReference>
<keyword evidence="7" id="KW-1185">Reference proteome</keyword>
<keyword evidence="4" id="KW-0812">Transmembrane</keyword>
<dbReference type="InterPro" id="IPR029044">
    <property type="entry name" value="Nucleotide-diphossugar_trans"/>
</dbReference>
<keyword evidence="4" id="KW-1133">Transmembrane helix</keyword>
<organism evidence="6 7">
    <name type="scientific">Pontibacter populi</name>
    <dbReference type="NCBI Taxonomy" id="890055"/>
    <lineage>
        <taxon>Bacteria</taxon>
        <taxon>Pseudomonadati</taxon>
        <taxon>Bacteroidota</taxon>
        <taxon>Cytophagia</taxon>
        <taxon>Cytophagales</taxon>
        <taxon>Hymenobacteraceae</taxon>
        <taxon>Pontibacter</taxon>
    </lineage>
</organism>
<evidence type="ECO:0000259" key="5">
    <source>
        <dbReference type="Pfam" id="PF00535"/>
    </source>
</evidence>
<dbReference type="Proteomes" id="UP000774935">
    <property type="component" value="Unassembled WGS sequence"/>
</dbReference>
<comment type="similarity">
    <text evidence="1">Belongs to the glycosyltransferase 2 family.</text>
</comment>
<feature type="transmembrane region" description="Helical" evidence="4">
    <location>
        <begin position="300"/>
        <end position="320"/>
    </location>
</feature>
<evidence type="ECO:0000256" key="2">
    <source>
        <dbReference type="ARBA" id="ARBA00022676"/>
    </source>
</evidence>
<protein>
    <submittedName>
        <fullName evidence="6">Glycosyltransferase</fullName>
        <ecNumber evidence="6">2.4.-.-</ecNumber>
    </submittedName>
</protein>
<evidence type="ECO:0000256" key="3">
    <source>
        <dbReference type="ARBA" id="ARBA00022679"/>
    </source>
</evidence>
<sequence length="363" mass="41736">MTISVIYFIVYFSIFLVLLYLLVFNRKRYSLKLTHQPRISILIAARNEEHTIIRCLSAIEALTYPKEKIEVLIGNDASTDNTLAIVEDYIKDKPNYKCITITENIGNARGKANVLAQLAHHATTDYYFYTDADIAVPANWVQKMLSALTEKVGVVTGITTITGNHFFHKMQALDWLYALGLVQVVSDKGLPVTTMGNNMLLRREAYESVGGFEGIKFSITEDIAIFNEILRKGWDFRNIYSRDVLALSLPAANFVQYINQRKRWMSGSMHLPLYMAVIFILHAAYYPVLIPFFAYTSVGVMGSIFFLKLFLQSIFLHICLRRLNLAVPWLYYVLFELYLVVSSVMLIIYFFMPVKTVWKGRKY</sequence>
<dbReference type="InterPro" id="IPR001173">
    <property type="entry name" value="Glyco_trans_2-like"/>
</dbReference>
<evidence type="ECO:0000313" key="7">
    <source>
        <dbReference type="Proteomes" id="UP000774935"/>
    </source>
</evidence>
<dbReference type="EC" id="2.4.-.-" evidence="6"/>
<accession>A0ABS6XDQ7</accession>
<evidence type="ECO:0000256" key="4">
    <source>
        <dbReference type="SAM" id="Phobius"/>
    </source>
</evidence>
<dbReference type="EMBL" id="JAHWXQ010000002">
    <property type="protein sequence ID" value="MBW3365330.1"/>
    <property type="molecule type" value="Genomic_DNA"/>
</dbReference>
<dbReference type="PANTHER" id="PTHR43630:SF1">
    <property type="entry name" value="POLY-BETA-1,6-N-ACETYL-D-GLUCOSAMINE SYNTHASE"/>
    <property type="match status" value="1"/>
</dbReference>
<gene>
    <name evidence="6" type="ORF">KYK27_09765</name>
</gene>
<evidence type="ECO:0000313" key="6">
    <source>
        <dbReference type="EMBL" id="MBW3365330.1"/>
    </source>
</evidence>
<feature type="transmembrane region" description="Helical" evidence="4">
    <location>
        <begin position="329"/>
        <end position="352"/>
    </location>
</feature>
<dbReference type="RefSeq" id="WP_199109830.1">
    <property type="nucleotide sequence ID" value="NZ_JAHWXQ010000002.1"/>
</dbReference>